<dbReference type="FunFam" id="3.90.1150.10:FF:000001">
    <property type="entry name" value="Aspartate aminotransferase"/>
    <property type="match status" value="1"/>
</dbReference>
<dbReference type="GO" id="GO:0008483">
    <property type="term" value="F:transaminase activity"/>
    <property type="evidence" value="ECO:0007669"/>
    <property type="project" value="UniProtKB-KW"/>
</dbReference>
<evidence type="ECO:0000256" key="7">
    <source>
        <dbReference type="RuleBase" id="RU000481"/>
    </source>
</evidence>
<keyword evidence="6" id="KW-0663">Pyridoxal phosphate</keyword>
<comment type="subunit">
    <text evidence="3">Homodimer.</text>
</comment>
<dbReference type="EC" id="2.6.1.-" evidence="7"/>
<dbReference type="InterPro" id="IPR004839">
    <property type="entry name" value="Aminotransferase_I/II_large"/>
</dbReference>
<reference evidence="9 10" key="1">
    <citation type="submission" date="2018-02" db="EMBL/GenBank/DDBJ databases">
        <title>Comparative genomes isolates from brazilian mangrove.</title>
        <authorList>
            <person name="Araujo J.E."/>
            <person name="Taketani R.G."/>
            <person name="Silva M.C.P."/>
            <person name="Loureco M.V."/>
            <person name="Andreote F.D."/>
        </authorList>
    </citation>
    <scope>NUCLEOTIDE SEQUENCE [LARGE SCALE GENOMIC DNA]</scope>
    <source>
        <strain evidence="9 10">Hex-1 MGV</strain>
    </source>
</reference>
<dbReference type="Proteomes" id="UP000238322">
    <property type="component" value="Unassembled WGS sequence"/>
</dbReference>
<gene>
    <name evidence="9" type="ORF">C5Y83_19870</name>
</gene>
<dbReference type="FunFam" id="3.40.640.10:FF:000015">
    <property type="entry name" value="Aspartate aminotransferase"/>
    <property type="match status" value="1"/>
</dbReference>
<dbReference type="PANTHER" id="PTHR11879">
    <property type="entry name" value="ASPARTATE AMINOTRANSFERASE"/>
    <property type="match status" value="1"/>
</dbReference>
<evidence type="ECO:0000313" key="9">
    <source>
        <dbReference type="EMBL" id="PQO32476.1"/>
    </source>
</evidence>
<dbReference type="GO" id="GO:0030170">
    <property type="term" value="F:pyridoxal phosphate binding"/>
    <property type="evidence" value="ECO:0007669"/>
    <property type="project" value="InterPro"/>
</dbReference>
<evidence type="ECO:0000256" key="4">
    <source>
        <dbReference type="ARBA" id="ARBA00022576"/>
    </source>
</evidence>
<dbReference type="InterPro" id="IPR015424">
    <property type="entry name" value="PyrdxlP-dep_Trfase"/>
</dbReference>
<comment type="similarity">
    <text evidence="2 7">Belongs to the class-I pyridoxal-phosphate-dependent aminotransferase family.</text>
</comment>
<evidence type="ECO:0000256" key="5">
    <source>
        <dbReference type="ARBA" id="ARBA00022679"/>
    </source>
</evidence>
<dbReference type="GO" id="GO:0006520">
    <property type="term" value="P:amino acid metabolic process"/>
    <property type="evidence" value="ECO:0007669"/>
    <property type="project" value="InterPro"/>
</dbReference>
<dbReference type="OrthoDB" id="9766445at2"/>
<comment type="cofactor">
    <cofactor evidence="1 7">
        <name>pyridoxal 5'-phosphate</name>
        <dbReference type="ChEBI" id="CHEBI:597326"/>
    </cofactor>
</comment>
<dbReference type="Gene3D" id="3.90.1150.10">
    <property type="entry name" value="Aspartate Aminotransferase, domain 1"/>
    <property type="match status" value="1"/>
</dbReference>
<dbReference type="PRINTS" id="PR00799">
    <property type="entry name" value="TRANSAMINASE"/>
</dbReference>
<dbReference type="Pfam" id="PF00155">
    <property type="entry name" value="Aminotran_1_2"/>
    <property type="match status" value="1"/>
</dbReference>
<name>A0A2S8FJY2_9BACT</name>
<evidence type="ECO:0000256" key="3">
    <source>
        <dbReference type="ARBA" id="ARBA00011738"/>
    </source>
</evidence>
<protein>
    <recommendedName>
        <fullName evidence="7">Aminotransferase</fullName>
        <ecNumber evidence="7">2.6.1.-</ecNumber>
    </recommendedName>
</protein>
<keyword evidence="4 7" id="KW-0032">Aminotransferase</keyword>
<evidence type="ECO:0000256" key="6">
    <source>
        <dbReference type="ARBA" id="ARBA00022898"/>
    </source>
</evidence>
<evidence type="ECO:0000256" key="2">
    <source>
        <dbReference type="ARBA" id="ARBA00007441"/>
    </source>
</evidence>
<feature type="domain" description="Aminotransferase class I/classII large" evidence="8">
    <location>
        <begin position="27"/>
        <end position="392"/>
    </location>
</feature>
<dbReference type="GO" id="GO:0042802">
    <property type="term" value="F:identical protein binding"/>
    <property type="evidence" value="ECO:0007669"/>
    <property type="project" value="TreeGrafter"/>
</dbReference>
<dbReference type="InterPro" id="IPR004838">
    <property type="entry name" value="NHTrfase_class1_PyrdxlP-BS"/>
</dbReference>
<dbReference type="CDD" id="cd00609">
    <property type="entry name" value="AAT_like"/>
    <property type="match status" value="1"/>
</dbReference>
<comment type="caution">
    <text evidence="9">The sequence shown here is derived from an EMBL/GenBank/DDBJ whole genome shotgun (WGS) entry which is preliminary data.</text>
</comment>
<dbReference type="InterPro" id="IPR015421">
    <property type="entry name" value="PyrdxlP-dep_Trfase_major"/>
</dbReference>
<dbReference type="SUPFAM" id="SSF53383">
    <property type="entry name" value="PLP-dependent transferases"/>
    <property type="match status" value="1"/>
</dbReference>
<dbReference type="NCBIfam" id="NF006719">
    <property type="entry name" value="PRK09257.1"/>
    <property type="match status" value="1"/>
</dbReference>
<dbReference type="Gene3D" id="3.40.640.10">
    <property type="entry name" value="Type I PLP-dependent aspartate aminotransferase-like (Major domain)"/>
    <property type="match status" value="1"/>
</dbReference>
<dbReference type="AlphaFoldDB" id="A0A2S8FJY2"/>
<keyword evidence="5 7" id="KW-0808">Transferase</keyword>
<accession>A0A2S8FJY2</accession>
<organism evidence="9 10">
    <name type="scientific">Blastopirellula marina</name>
    <dbReference type="NCBI Taxonomy" id="124"/>
    <lineage>
        <taxon>Bacteria</taxon>
        <taxon>Pseudomonadati</taxon>
        <taxon>Planctomycetota</taxon>
        <taxon>Planctomycetia</taxon>
        <taxon>Pirellulales</taxon>
        <taxon>Pirellulaceae</taxon>
        <taxon>Blastopirellula</taxon>
    </lineage>
</organism>
<evidence type="ECO:0000259" key="8">
    <source>
        <dbReference type="Pfam" id="PF00155"/>
    </source>
</evidence>
<sequence length="397" mass="43450">MFQQVQTAPPDSILGLNEAFRNDPNPEKINLSVGVYKDEKGVTPVLKCVKEAEKRLLESESTKSYLPIDGRAGYNESVRELMFGTEHEVLAANRAVTVQTPGGTGALRVAGDFLADSFKGRALWHSQPTWPNHPNIFTAAGIPLKTYPYFDKATNGLDFTGMMEALRQAPKGDIILLHGCCHNPTGIDPTPEQWKEIGDLVQEKELLPLLDFAYQGFGDGLKEDAAGLREIARPGQEMLICSSFSKNFGLYNERVGALTAVAADEASAAAVLSQLKKVIRSNYSNPPTHGAAVVETVLADTGLNAMWEEELAHMRDRINGIRKLFVDKISASGIDQDFSFIQKQKGMFSFSGLNQMQVDQLRNEMSIYIVGSGRINVAGISEANVDRLCEGIKKVLS</sequence>
<proteinExistence type="inferred from homology"/>
<evidence type="ECO:0000256" key="1">
    <source>
        <dbReference type="ARBA" id="ARBA00001933"/>
    </source>
</evidence>
<evidence type="ECO:0000313" key="10">
    <source>
        <dbReference type="Proteomes" id="UP000238322"/>
    </source>
</evidence>
<dbReference type="InterPro" id="IPR015422">
    <property type="entry name" value="PyrdxlP-dep_Trfase_small"/>
</dbReference>
<dbReference type="PANTHER" id="PTHR11879:SF22">
    <property type="entry name" value="ASPARTATE AMINOTRANSFERASE, MITOCHONDRIAL"/>
    <property type="match status" value="1"/>
</dbReference>
<dbReference type="PROSITE" id="PS00105">
    <property type="entry name" value="AA_TRANSFER_CLASS_1"/>
    <property type="match status" value="1"/>
</dbReference>
<dbReference type="EMBL" id="PUHY01000012">
    <property type="protein sequence ID" value="PQO32476.1"/>
    <property type="molecule type" value="Genomic_DNA"/>
</dbReference>
<dbReference type="RefSeq" id="WP_105331488.1">
    <property type="nucleotide sequence ID" value="NZ_PUHY01000012.1"/>
</dbReference>
<dbReference type="InterPro" id="IPR000796">
    <property type="entry name" value="Asp_trans"/>
</dbReference>